<sequence length="612" mass="68651">MRATLVDKPSRLISSVPNKANYCQSLDLSYPFPVKAIYSYTADSADLNELTVRKHETLEVTDDFGRWWKARNEAGETGVIPYNYHRIKKHDSLMTGLLPPSLLQQASNISYHSIPTYPENNYGYVDLPEMEADKLKKKLNRSVLKGSKMRVEVARHKKDTTDGNKGWPIDSEFTPSNTSRRVEAKTNEEGVIPGYELPPQRKVKRGWTEPASSEGKPTKRRKDRADKKKKERTTSPTGEAECLFKTTLPPNALSVEEGKAKKRKRGDSNRDVVVHEFANTTKHASFLRDESGAEARKTASEYVKGKGWIDEDGNIIEAERKKREAKIKTEEDGKTVGDSEPRRTRRSSKLEVPLVEVTAPRFQGIKSETTDDETSSSGTSSESEVERPANPPTARKATRASARKSKAKTNGLGISNPDNGEVEVDRVERLSITRSSATPPPVDEPQRTSAPATTEVHPLEALFKRPNDAASQTPRKPNLEVSTSFKFSDPDADEGESQTLLIPQTPFTQQDIRQRRQRSAAPTPDTAAPGRTFGDIWAGTSDVSDVDEDDEKDDVTAGKAEEASTGSKDEKPESEFSKWFWEHRGETNRAWKKRRREATKEKRQRDNKERRG</sequence>
<reference evidence="5" key="1">
    <citation type="submission" date="2021-03" db="EMBL/GenBank/DDBJ databases">
        <authorList>
            <person name="Tagirdzhanova G."/>
        </authorList>
    </citation>
    <scope>NUCLEOTIDE SEQUENCE</scope>
</reference>
<dbReference type="SMART" id="SM00326">
    <property type="entry name" value="SH3"/>
    <property type="match status" value="1"/>
</dbReference>
<feature type="compositionally biased region" description="Basic and acidic residues" evidence="3">
    <location>
        <begin position="317"/>
        <end position="342"/>
    </location>
</feature>
<keyword evidence="6" id="KW-1185">Reference proteome</keyword>
<gene>
    <name evidence="5" type="ORF">IMSHALPRED_005109</name>
</gene>
<feature type="region of interest" description="Disordered" evidence="3">
    <location>
        <begin position="153"/>
        <end position="271"/>
    </location>
</feature>
<feature type="compositionally biased region" description="Polar residues" evidence="3">
    <location>
        <begin position="497"/>
        <end position="511"/>
    </location>
</feature>
<accession>A0A8H3IJL3</accession>
<organism evidence="5 6">
    <name type="scientific">Imshaugia aleurites</name>
    <dbReference type="NCBI Taxonomy" id="172621"/>
    <lineage>
        <taxon>Eukaryota</taxon>
        <taxon>Fungi</taxon>
        <taxon>Dikarya</taxon>
        <taxon>Ascomycota</taxon>
        <taxon>Pezizomycotina</taxon>
        <taxon>Lecanoromycetes</taxon>
        <taxon>OSLEUM clade</taxon>
        <taxon>Lecanoromycetidae</taxon>
        <taxon>Lecanorales</taxon>
        <taxon>Lecanorineae</taxon>
        <taxon>Parmeliaceae</taxon>
        <taxon>Imshaugia</taxon>
    </lineage>
</organism>
<dbReference type="SUPFAM" id="SSF50044">
    <property type="entry name" value="SH3-domain"/>
    <property type="match status" value="1"/>
</dbReference>
<evidence type="ECO:0000313" key="5">
    <source>
        <dbReference type="EMBL" id="CAF9921203.1"/>
    </source>
</evidence>
<dbReference type="EMBL" id="CAJPDT010000027">
    <property type="protein sequence ID" value="CAF9921203.1"/>
    <property type="molecule type" value="Genomic_DNA"/>
</dbReference>
<comment type="caution">
    <text evidence="5">The sequence shown here is derived from an EMBL/GenBank/DDBJ whole genome shotgun (WGS) entry which is preliminary data.</text>
</comment>
<evidence type="ECO:0000259" key="4">
    <source>
        <dbReference type="PROSITE" id="PS50002"/>
    </source>
</evidence>
<evidence type="ECO:0000313" key="6">
    <source>
        <dbReference type="Proteomes" id="UP000664534"/>
    </source>
</evidence>
<dbReference type="Gene3D" id="2.30.30.40">
    <property type="entry name" value="SH3 Domains"/>
    <property type="match status" value="1"/>
</dbReference>
<dbReference type="AlphaFoldDB" id="A0A8H3IJL3"/>
<feature type="compositionally biased region" description="Basic and acidic residues" evidence="3">
    <location>
        <begin position="598"/>
        <end position="612"/>
    </location>
</feature>
<dbReference type="Proteomes" id="UP000664534">
    <property type="component" value="Unassembled WGS sequence"/>
</dbReference>
<dbReference type="PROSITE" id="PS50002">
    <property type="entry name" value="SH3"/>
    <property type="match status" value="1"/>
</dbReference>
<dbReference type="Pfam" id="PF00018">
    <property type="entry name" value="SH3_1"/>
    <property type="match status" value="1"/>
</dbReference>
<evidence type="ECO:0000256" key="1">
    <source>
        <dbReference type="ARBA" id="ARBA00022443"/>
    </source>
</evidence>
<feature type="compositionally biased region" description="Basic and acidic residues" evidence="3">
    <location>
        <begin position="153"/>
        <end position="162"/>
    </location>
</feature>
<name>A0A8H3IJL3_9LECA</name>
<evidence type="ECO:0000256" key="2">
    <source>
        <dbReference type="PROSITE-ProRule" id="PRU00192"/>
    </source>
</evidence>
<feature type="compositionally biased region" description="Acidic residues" evidence="3">
    <location>
        <begin position="544"/>
        <end position="553"/>
    </location>
</feature>
<dbReference type="OrthoDB" id="3595585at2759"/>
<feature type="domain" description="SH3" evidence="4">
    <location>
        <begin position="29"/>
        <end position="90"/>
    </location>
</feature>
<proteinExistence type="predicted"/>
<dbReference type="InterPro" id="IPR001452">
    <property type="entry name" value="SH3_domain"/>
</dbReference>
<keyword evidence="1 2" id="KW-0728">SH3 domain</keyword>
<feature type="compositionally biased region" description="Basic and acidic residues" evidence="3">
    <location>
        <begin position="554"/>
        <end position="589"/>
    </location>
</feature>
<dbReference type="InterPro" id="IPR036028">
    <property type="entry name" value="SH3-like_dom_sf"/>
</dbReference>
<protein>
    <recommendedName>
        <fullName evidence="4">SH3 domain-containing protein</fullName>
    </recommendedName>
</protein>
<evidence type="ECO:0000256" key="3">
    <source>
        <dbReference type="SAM" id="MobiDB-lite"/>
    </source>
</evidence>
<feature type="compositionally biased region" description="Basic residues" evidence="3">
    <location>
        <begin position="396"/>
        <end position="407"/>
    </location>
</feature>
<feature type="compositionally biased region" description="Polar residues" evidence="3">
    <location>
        <begin position="469"/>
        <end position="486"/>
    </location>
</feature>
<feature type="region of interest" description="Disordered" evidence="3">
    <location>
        <begin position="314"/>
        <end position="612"/>
    </location>
</feature>